<dbReference type="InterPro" id="IPR001878">
    <property type="entry name" value="Znf_CCHC"/>
</dbReference>
<gene>
    <name evidence="4" type="ORF">Golax_023159</name>
</gene>
<evidence type="ECO:0000313" key="5">
    <source>
        <dbReference type="Proteomes" id="UP000593574"/>
    </source>
</evidence>
<feature type="region of interest" description="Disordered" evidence="2">
    <location>
        <begin position="215"/>
        <end position="238"/>
    </location>
</feature>
<dbReference type="Proteomes" id="UP000593574">
    <property type="component" value="Unassembled WGS sequence"/>
</dbReference>
<feature type="compositionally biased region" description="Basic and acidic residues" evidence="2">
    <location>
        <begin position="217"/>
        <end position="228"/>
    </location>
</feature>
<dbReference type="PANTHER" id="PTHR31286">
    <property type="entry name" value="GLYCINE-RICH CELL WALL STRUCTURAL PROTEIN 1.8-LIKE"/>
    <property type="match status" value="1"/>
</dbReference>
<organism evidence="4 5">
    <name type="scientific">Gossypium laxum</name>
    <dbReference type="NCBI Taxonomy" id="34288"/>
    <lineage>
        <taxon>Eukaryota</taxon>
        <taxon>Viridiplantae</taxon>
        <taxon>Streptophyta</taxon>
        <taxon>Embryophyta</taxon>
        <taxon>Tracheophyta</taxon>
        <taxon>Spermatophyta</taxon>
        <taxon>Magnoliopsida</taxon>
        <taxon>eudicotyledons</taxon>
        <taxon>Gunneridae</taxon>
        <taxon>Pentapetalae</taxon>
        <taxon>rosids</taxon>
        <taxon>malvids</taxon>
        <taxon>Malvales</taxon>
        <taxon>Malvaceae</taxon>
        <taxon>Malvoideae</taxon>
        <taxon>Gossypium</taxon>
    </lineage>
</organism>
<evidence type="ECO:0000256" key="2">
    <source>
        <dbReference type="SAM" id="MobiDB-lite"/>
    </source>
</evidence>
<name>A0A7J9AZT3_9ROSI</name>
<keyword evidence="1" id="KW-0863">Zinc-finger</keyword>
<dbReference type="AlphaFoldDB" id="A0A7J9AZT3"/>
<evidence type="ECO:0000256" key="1">
    <source>
        <dbReference type="PROSITE-ProRule" id="PRU00047"/>
    </source>
</evidence>
<dbReference type="EMBL" id="JABEZV010438496">
    <property type="protein sequence ID" value="MBA0729591.1"/>
    <property type="molecule type" value="Genomic_DNA"/>
</dbReference>
<reference evidence="4 5" key="1">
    <citation type="journal article" date="2019" name="Genome Biol. Evol.">
        <title>Insights into the evolution of the New World diploid cottons (Gossypium, subgenus Houzingenia) based on genome sequencing.</title>
        <authorList>
            <person name="Grover C.E."/>
            <person name="Arick M.A. 2nd"/>
            <person name="Thrash A."/>
            <person name="Conover J.L."/>
            <person name="Sanders W.S."/>
            <person name="Peterson D.G."/>
            <person name="Frelichowski J.E."/>
            <person name="Scheffler J.A."/>
            <person name="Scheffler B.E."/>
            <person name="Wendel J.F."/>
        </authorList>
    </citation>
    <scope>NUCLEOTIDE SEQUENCE [LARGE SCALE GENOMIC DNA]</scope>
    <source>
        <strain evidence="4">4</strain>
        <tissue evidence="4">Leaf</tissue>
    </source>
</reference>
<keyword evidence="5" id="KW-1185">Reference proteome</keyword>
<sequence>MTGEDLDVNIVIDLTPTSGSSWKDMLLKGGSFESMTVFSGSDILDIEDFEFTEGDVVKSNVNDIPTINFSERIRHLLVKDMDTTMVVKLLGRNIGYSTLLNRISNIWKPSQLFHLIDVDNRLSSFLYKRRVLEDIGSLVSKVAQLDLKTDSKTRGRLTRMVVYVDLDKSLISQVLVNDKFQKVEVEALSAVCFSCGRYGHVKGLCPSEMVESNLPNDHIDSNGSEDPKNNSGLEKNGAEDENFGLAVGKSTGQWVTNSRPSTSCTHGNCSPNSLDWVLEKPNNVGSSKSKNSELSVNSFLVQGKLIANNISFEVVGNNFVHNNHMLNGPFESLVNLDVNSLDSKRYSVILFKENNYPNIIPKGRNSERKSERGYVRVSLNHTIWEKGGCFKNTGTFLIPLLEAMSSLANLINSQVELGADVDGCASLKFPRSFWEYNREHKLDLIGFLETRVSGFKADSIIAKTSFQFLHRVEALGFSADIWVGWRDLASAEI</sequence>
<evidence type="ECO:0000313" key="4">
    <source>
        <dbReference type="EMBL" id="MBA0729591.1"/>
    </source>
</evidence>
<comment type="caution">
    <text evidence="4">The sequence shown here is derived from an EMBL/GenBank/DDBJ whole genome shotgun (WGS) entry which is preliminary data.</text>
</comment>
<dbReference type="GO" id="GO:0008270">
    <property type="term" value="F:zinc ion binding"/>
    <property type="evidence" value="ECO:0007669"/>
    <property type="project" value="UniProtKB-KW"/>
</dbReference>
<keyword evidence="1" id="KW-0479">Metal-binding</keyword>
<dbReference type="PANTHER" id="PTHR31286:SF173">
    <property type="entry name" value="DUF4283 DOMAIN-CONTAINING PROTEIN"/>
    <property type="match status" value="1"/>
</dbReference>
<dbReference type="InterPro" id="IPR040256">
    <property type="entry name" value="At4g02000-like"/>
</dbReference>
<dbReference type="PROSITE" id="PS50158">
    <property type="entry name" value="ZF_CCHC"/>
    <property type="match status" value="1"/>
</dbReference>
<proteinExistence type="predicted"/>
<keyword evidence="1" id="KW-0862">Zinc</keyword>
<protein>
    <recommendedName>
        <fullName evidence="3">CCHC-type domain-containing protein</fullName>
    </recommendedName>
</protein>
<dbReference type="GO" id="GO:0003676">
    <property type="term" value="F:nucleic acid binding"/>
    <property type="evidence" value="ECO:0007669"/>
    <property type="project" value="InterPro"/>
</dbReference>
<accession>A0A7J9AZT3</accession>
<feature type="domain" description="CCHC-type" evidence="3">
    <location>
        <begin position="192"/>
        <end position="207"/>
    </location>
</feature>
<evidence type="ECO:0000259" key="3">
    <source>
        <dbReference type="PROSITE" id="PS50158"/>
    </source>
</evidence>